<reference evidence="4" key="1">
    <citation type="submission" date="2021-04" db="EMBL/GenBank/DDBJ databases">
        <title>novel species isolated from subtropical streams in China.</title>
        <authorList>
            <person name="Lu H."/>
        </authorList>
    </citation>
    <scope>NUCLEOTIDE SEQUENCE</scope>
    <source>
        <strain evidence="4">FT137W</strain>
    </source>
</reference>
<dbReference type="Gene3D" id="2.30.30.760">
    <property type="match status" value="1"/>
</dbReference>
<dbReference type="NCBIfam" id="TIGR03170">
    <property type="entry name" value="flgA_cterm"/>
    <property type="match status" value="1"/>
</dbReference>
<sequence>MKNWLISTFLTLTLLGVSAIANGQNQSIQEDVQRLTIEVENFLKEQSQGLKDPYVIEVKPIDPRLKLTPCSDLKSFLPAGAKVWGKVTVGLRCSAPKGWVIYVAAQVRVYAEYFVSKNPLNAGQTLSEEDLLKIRGEISNQPMGTITDKQQAIGKTMLATHPAGVTLRHDLFKSVPVILQGQSIKVISQGPGFRVSNDAIAIQQAIEGQLIRAKTLSGQFVSGIARSGGFIEVQ</sequence>
<evidence type="ECO:0000256" key="1">
    <source>
        <dbReference type="RuleBase" id="RU362063"/>
    </source>
</evidence>
<dbReference type="AlphaFoldDB" id="A0A941DWS5"/>
<keyword evidence="4" id="KW-0282">Flagellum</keyword>
<keyword evidence="1" id="KW-0732">Signal</keyword>
<comment type="subcellular location">
    <subcellularLocation>
        <location evidence="1">Periplasm</location>
    </subcellularLocation>
</comment>
<feature type="chain" id="PRO_5038164535" description="Flagella basal body P-ring formation protein FlgA" evidence="1">
    <location>
        <begin position="24"/>
        <end position="234"/>
    </location>
</feature>
<keyword evidence="5" id="KW-1185">Reference proteome</keyword>
<keyword evidence="1" id="KW-1005">Bacterial flagellum biogenesis</keyword>
<keyword evidence="4" id="KW-0969">Cilium</keyword>
<dbReference type="InterPro" id="IPR017585">
    <property type="entry name" value="SAF_FlgA"/>
</dbReference>
<dbReference type="PANTHER" id="PTHR36307:SF1">
    <property type="entry name" value="FLAGELLA BASAL BODY P-RING FORMATION PROTEIN FLGA"/>
    <property type="match status" value="1"/>
</dbReference>
<dbReference type="Pfam" id="PF13144">
    <property type="entry name" value="ChapFlgA"/>
    <property type="match status" value="1"/>
</dbReference>
<dbReference type="Pfam" id="PF17656">
    <property type="entry name" value="ChapFlgA_N"/>
    <property type="match status" value="1"/>
</dbReference>
<dbReference type="Gene3D" id="3.90.1210.10">
    <property type="entry name" value="Antifreeze-like/N-acetylneuraminic acid synthase C-terminal domain"/>
    <property type="match status" value="1"/>
</dbReference>
<feature type="domain" description="FlgA N-terminal" evidence="3">
    <location>
        <begin position="38"/>
        <end position="109"/>
    </location>
</feature>
<dbReference type="GO" id="GO:0042597">
    <property type="term" value="C:periplasmic space"/>
    <property type="evidence" value="ECO:0007669"/>
    <property type="project" value="UniProtKB-SubCell"/>
</dbReference>
<dbReference type="InterPro" id="IPR041231">
    <property type="entry name" value="FlgA_N"/>
</dbReference>
<keyword evidence="4" id="KW-0966">Cell projection</keyword>
<proteinExistence type="inferred from homology"/>
<evidence type="ECO:0000259" key="2">
    <source>
        <dbReference type="Pfam" id="PF13144"/>
    </source>
</evidence>
<dbReference type="CDD" id="cd11614">
    <property type="entry name" value="SAF_CpaB_FlgA_like"/>
    <property type="match status" value="1"/>
</dbReference>
<gene>
    <name evidence="4" type="primary">flgA</name>
    <name evidence="4" type="ORF">KDM90_02030</name>
</gene>
<dbReference type="PANTHER" id="PTHR36307">
    <property type="entry name" value="FLAGELLA BASAL BODY P-RING FORMATION PROTEIN FLGA"/>
    <property type="match status" value="1"/>
</dbReference>
<protein>
    <recommendedName>
        <fullName evidence="1">Flagella basal body P-ring formation protein FlgA</fullName>
    </recommendedName>
</protein>
<evidence type="ECO:0000313" key="4">
    <source>
        <dbReference type="EMBL" id="MBR7798789.1"/>
    </source>
</evidence>
<dbReference type="InterPro" id="IPR039246">
    <property type="entry name" value="Flagellar_FlgA"/>
</dbReference>
<accession>A0A941DWS5</accession>
<dbReference type="EMBL" id="JAGSPJ010000001">
    <property type="protein sequence ID" value="MBR7798789.1"/>
    <property type="molecule type" value="Genomic_DNA"/>
</dbReference>
<comment type="similarity">
    <text evidence="1">Belongs to the FlgA family.</text>
</comment>
<dbReference type="Proteomes" id="UP000678545">
    <property type="component" value="Unassembled WGS sequence"/>
</dbReference>
<dbReference type="GO" id="GO:0044780">
    <property type="term" value="P:bacterial-type flagellum assembly"/>
    <property type="evidence" value="ECO:0007669"/>
    <property type="project" value="InterPro"/>
</dbReference>
<evidence type="ECO:0000313" key="5">
    <source>
        <dbReference type="Proteomes" id="UP000678545"/>
    </source>
</evidence>
<organism evidence="4 5">
    <name type="scientific">Undibacterium fentianense</name>
    <dbReference type="NCBI Taxonomy" id="2828728"/>
    <lineage>
        <taxon>Bacteria</taxon>
        <taxon>Pseudomonadati</taxon>
        <taxon>Pseudomonadota</taxon>
        <taxon>Betaproteobacteria</taxon>
        <taxon>Burkholderiales</taxon>
        <taxon>Oxalobacteraceae</taxon>
        <taxon>Undibacterium</taxon>
    </lineage>
</organism>
<comment type="caution">
    <text evidence="4">The sequence shown here is derived from an EMBL/GenBank/DDBJ whole genome shotgun (WGS) entry which is preliminary data.</text>
</comment>
<keyword evidence="1" id="KW-0574">Periplasm</keyword>
<feature type="domain" description="Flagella basal body P-ring formation protein FlgA SAF" evidence="2">
    <location>
        <begin position="112"/>
        <end position="233"/>
    </location>
</feature>
<comment type="function">
    <text evidence="1">Involved in the assembly process of the P-ring formation. It may associate with FlgF on the rod constituting a structure essential for the P-ring assembly or may act as a modulator protein for the P-ring assembly.</text>
</comment>
<name>A0A941DWS5_9BURK</name>
<feature type="signal peptide" evidence="1">
    <location>
        <begin position="1"/>
        <end position="23"/>
    </location>
</feature>
<dbReference type="RefSeq" id="WP_212673925.1">
    <property type="nucleotide sequence ID" value="NZ_JAGSPJ010000001.1"/>
</dbReference>
<evidence type="ECO:0000259" key="3">
    <source>
        <dbReference type="Pfam" id="PF17656"/>
    </source>
</evidence>